<comment type="caution">
    <text evidence="3">The sequence shown here is derived from an EMBL/GenBank/DDBJ whole genome shotgun (WGS) entry which is preliminary data.</text>
</comment>
<dbReference type="RefSeq" id="WP_189530639.1">
    <property type="nucleotide sequence ID" value="NZ_BMYX01000001.1"/>
</dbReference>
<reference evidence="3" key="2">
    <citation type="submission" date="2020-09" db="EMBL/GenBank/DDBJ databases">
        <authorList>
            <person name="Sun Q."/>
            <person name="Kim S."/>
        </authorList>
    </citation>
    <scope>NUCLEOTIDE SEQUENCE</scope>
    <source>
        <strain evidence="3">KCTC 32182</strain>
    </source>
</reference>
<evidence type="ECO:0000313" key="4">
    <source>
        <dbReference type="Proteomes" id="UP000645257"/>
    </source>
</evidence>
<sequence>MANTFLDRTALNDLLNGACFLGGGGGGPMSGARPLIDLIVKEYDGVTLVPYDSLDPELPCAVVAGIGAPDAATHGPSFSSAPKDAFLKLQAVSGTTLGAVLPGETGAMNSIIAALVAAQLGLPLVDVDSSGRALPTLSLAAYNLATEPTVLTLANQPVTDEQQATAVIETRTAPQADSVVRALLTTQAFEQEGAFSTWLMTAGQLPGASVDGTVTRAIAVGAALREARAAGDDPVEAVNAVLDGQLVRLSCGTLTAFSSHEGGGFDGYTIVLTDDDGHVVTVSAVNENLLAWRSDSDAPLAAAPDTLAWLAEDGTPLSNTDLRGLTAGTRLHLLGIPAAPILRTPLLAARFAKELAGIGFFGQAPRLD</sequence>
<feature type="domain" description="S-Me-THD N-terminal" evidence="1">
    <location>
        <begin position="10"/>
        <end position="149"/>
    </location>
</feature>
<dbReference type="SUPFAM" id="SSF160991">
    <property type="entry name" value="CV3147-like"/>
    <property type="match status" value="1"/>
</dbReference>
<dbReference type="InterPro" id="IPR010318">
    <property type="entry name" value="S-Me-THD_N"/>
</dbReference>
<feature type="domain" description="S-Me-THD-like C-terminal" evidence="2">
    <location>
        <begin position="175"/>
        <end position="345"/>
    </location>
</feature>
<proteinExistence type="predicted"/>
<dbReference type="Gene3D" id="3.40.1610.10">
    <property type="entry name" value="CV3147-like domain"/>
    <property type="match status" value="1"/>
</dbReference>
<reference evidence="3" key="1">
    <citation type="journal article" date="2014" name="Int. J. Syst. Evol. Microbiol.">
        <title>Complete genome sequence of Corynebacterium casei LMG S-19264T (=DSM 44701T), isolated from a smear-ripened cheese.</title>
        <authorList>
            <consortium name="US DOE Joint Genome Institute (JGI-PGF)"/>
            <person name="Walter F."/>
            <person name="Albersmeier A."/>
            <person name="Kalinowski J."/>
            <person name="Ruckert C."/>
        </authorList>
    </citation>
    <scope>NUCLEOTIDE SEQUENCE</scope>
    <source>
        <strain evidence="3">KCTC 32182</strain>
    </source>
</reference>
<dbReference type="InterPro" id="IPR027479">
    <property type="entry name" value="S-Me-THD_N_sf"/>
</dbReference>
<dbReference type="Pfam" id="PF06032">
    <property type="entry name" value="S-Me-THD_N"/>
    <property type="match status" value="1"/>
</dbReference>
<dbReference type="Proteomes" id="UP000645257">
    <property type="component" value="Unassembled WGS sequence"/>
</dbReference>
<accession>A0A918NXN6</accession>
<protein>
    <recommendedName>
        <fullName evidence="5">DUF917 family protein</fullName>
    </recommendedName>
</protein>
<keyword evidence="4" id="KW-1185">Reference proteome</keyword>
<gene>
    <name evidence="3" type="ORF">GCM10011289_04340</name>
</gene>
<organism evidence="3 4">
    <name type="scientific">Paludibacterium paludis</name>
    <dbReference type="NCBI Taxonomy" id="1225769"/>
    <lineage>
        <taxon>Bacteria</taxon>
        <taxon>Pseudomonadati</taxon>
        <taxon>Pseudomonadota</taxon>
        <taxon>Betaproteobacteria</taxon>
        <taxon>Neisseriales</taxon>
        <taxon>Chromobacteriaceae</taxon>
        <taxon>Paludibacterium</taxon>
    </lineage>
</organism>
<dbReference type="EMBL" id="BMYX01000001">
    <property type="protein sequence ID" value="GGY04925.1"/>
    <property type="molecule type" value="Genomic_DNA"/>
</dbReference>
<dbReference type="InterPro" id="IPR024071">
    <property type="entry name" value="S-Me-THD_C_sf"/>
</dbReference>
<dbReference type="InterPro" id="IPR048350">
    <property type="entry name" value="S-Me-THD-like_C"/>
</dbReference>
<evidence type="ECO:0000313" key="3">
    <source>
        <dbReference type="EMBL" id="GGY04925.1"/>
    </source>
</evidence>
<evidence type="ECO:0000259" key="2">
    <source>
        <dbReference type="Pfam" id="PF20906"/>
    </source>
</evidence>
<dbReference type="AlphaFoldDB" id="A0A918NXN6"/>
<evidence type="ECO:0000259" key="1">
    <source>
        <dbReference type="Pfam" id="PF06032"/>
    </source>
</evidence>
<dbReference type="Pfam" id="PF20906">
    <property type="entry name" value="S-Me-THD_C"/>
    <property type="match status" value="1"/>
</dbReference>
<dbReference type="Gene3D" id="2.40.390.10">
    <property type="entry name" value="CV3147-like"/>
    <property type="match status" value="1"/>
</dbReference>
<evidence type="ECO:0008006" key="5">
    <source>
        <dbReference type="Google" id="ProtNLM"/>
    </source>
</evidence>
<name>A0A918NXN6_9NEIS</name>